<proteinExistence type="predicted"/>
<reference evidence="1 2" key="1">
    <citation type="submission" date="2019-07" db="EMBL/GenBank/DDBJ databases">
        <title>Genomics analysis of Aphanomyces spp. identifies a new class of oomycete effector associated with host adaptation.</title>
        <authorList>
            <person name="Gaulin E."/>
        </authorList>
    </citation>
    <scope>NUCLEOTIDE SEQUENCE [LARGE SCALE GENOMIC DNA]</scope>
    <source>
        <strain evidence="1 2">ATCC 201684</strain>
    </source>
</reference>
<dbReference type="Proteomes" id="UP000481153">
    <property type="component" value="Unassembled WGS sequence"/>
</dbReference>
<gene>
    <name evidence="1" type="ORF">Ae201684_004639</name>
</gene>
<sequence length="575" mass="63284">MVEAMRDTSSGLERPTSWKLLPPVPTRGQVLRCPNCGVAHPKPELVETYRYCHSCLKILHEGKQLQLGDKMTKLNQLTVVAASFGHPLDALKAINVVEELQACVVVTPTFSQLKIGTGVHLLRELFKRHQDPAPGEPKVLCVRYAVPNYNPELTRHGEIHCQVSVDGILTQPLALTFHTDRLPKVWINRAIYGHRHSTTPGLVFDVTERLTGRTDCNGGGDCMSLGVNDDLEQLFGEPCAGMTKTLTVEYEIIGRSGQARQYELNGHLREDIVLANLPVGPAVFLHRAEYGWSSKDLELKITDLKAKLKLSGQKQQLEEELNGFLAIQTAPQTYKDVLAVLQSRIDQFHVPGSTLSLSPDENLNDLFGDPCPGLPRLLAMEYSLLGYGESRTDDEIIKKGSGQSRNFAIRKGGKLSVQVSAQGHLAKPIAITTHEVFPSLMISRAFFGHPTNTLKTFDVTEPIGVLAAKGNTSKCIVIPSSMDLIQAFGDPCRGIRKALTIYYQVLGMGGTLVLETTMANRLLATLVLGYPPEKKDSGVDGKMGFSERLAMTTVKTHMTARERMQSSTSQRLRLS</sequence>
<evidence type="ECO:0000313" key="2">
    <source>
        <dbReference type="Proteomes" id="UP000481153"/>
    </source>
</evidence>
<dbReference type="AlphaFoldDB" id="A0A6G0XI27"/>
<dbReference type="EMBL" id="VJMJ01000062">
    <property type="protein sequence ID" value="KAF0739746.1"/>
    <property type="molecule type" value="Genomic_DNA"/>
</dbReference>
<keyword evidence="2" id="KW-1185">Reference proteome</keyword>
<organism evidence="1 2">
    <name type="scientific">Aphanomyces euteiches</name>
    <dbReference type="NCBI Taxonomy" id="100861"/>
    <lineage>
        <taxon>Eukaryota</taxon>
        <taxon>Sar</taxon>
        <taxon>Stramenopiles</taxon>
        <taxon>Oomycota</taxon>
        <taxon>Saprolegniomycetes</taxon>
        <taxon>Saprolegniales</taxon>
        <taxon>Verrucalvaceae</taxon>
        <taxon>Aphanomyces</taxon>
    </lineage>
</organism>
<evidence type="ECO:0000313" key="1">
    <source>
        <dbReference type="EMBL" id="KAF0739746.1"/>
    </source>
</evidence>
<comment type="caution">
    <text evidence="1">The sequence shown here is derived from an EMBL/GenBank/DDBJ whole genome shotgun (WGS) entry which is preliminary data.</text>
</comment>
<name>A0A6G0XI27_9STRA</name>
<protein>
    <submittedName>
        <fullName evidence="1">Uncharacterized protein</fullName>
    </submittedName>
</protein>
<dbReference type="VEuPathDB" id="FungiDB:AeMF1_000673"/>
<accession>A0A6G0XI27</accession>